<reference evidence="1 2" key="1">
    <citation type="journal article" date="2016" name="Environ. Microbiol.">
        <title>New Methyloceanibacter diversity from North Sea sediments includes methanotroph containing solely the soluble methane monooxygenase.</title>
        <authorList>
            <person name="Vekeman B."/>
            <person name="Kerckhof F.M."/>
            <person name="Cremers G."/>
            <person name="de Vos P."/>
            <person name="Vandamme P."/>
            <person name="Boon N."/>
            <person name="Op den Camp H.J."/>
            <person name="Heylen K."/>
        </authorList>
    </citation>
    <scope>NUCLEOTIDE SEQUENCE [LARGE SCALE GENOMIC DNA]</scope>
    <source>
        <strain evidence="1 2">R-67177</strain>
    </source>
</reference>
<evidence type="ECO:0000313" key="2">
    <source>
        <dbReference type="Proteomes" id="UP000095042"/>
    </source>
</evidence>
<protein>
    <submittedName>
        <fullName evidence="1">Uncharacterized protein</fullName>
    </submittedName>
</protein>
<organism evidence="1 2">
    <name type="scientific">Methyloceanibacter marginalis</name>
    <dbReference type="NCBI Taxonomy" id="1774971"/>
    <lineage>
        <taxon>Bacteria</taxon>
        <taxon>Pseudomonadati</taxon>
        <taxon>Pseudomonadota</taxon>
        <taxon>Alphaproteobacteria</taxon>
        <taxon>Hyphomicrobiales</taxon>
        <taxon>Hyphomicrobiaceae</taxon>
        <taxon>Methyloceanibacter</taxon>
    </lineage>
</organism>
<dbReference type="AlphaFoldDB" id="A0A1E3WDC4"/>
<proteinExistence type="predicted"/>
<name>A0A1E3WDC4_9HYPH</name>
<keyword evidence="2" id="KW-1185">Reference proteome</keyword>
<dbReference type="Proteomes" id="UP000095042">
    <property type="component" value="Unassembled WGS sequence"/>
</dbReference>
<dbReference type="EMBL" id="LPWD01000050">
    <property type="protein sequence ID" value="ODS03786.1"/>
    <property type="molecule type" value="Genomic_DNA"/>
</dbReference>
<comment type="caution">
    <text evidence="1">The sequence shown here is derived from an EMBL/GenBank/DDBJ whole genome shotgun (WGS) entry which is preliminary data.</text>
</comment>
<gene>
    <name evidence="1" type="ORF">AUC71_07730</name>
</gene>
<sequence length="80" mass="8305">MDEALEQSVVEPKADAAGVWSEDPRRALIAAVGVNAPLHDGKAARVLVDLILVGTLRKQGARHDGVPGPCVVISAAVVWA</sequence>
<accession>A0A1E3WDC4</accession>
<evidence type="ECO:0000313" key="1">
    <source>
        <dbReference type="EMBL" id="ODS03786.1"/>
    </source>
</evidence>